<dbReference type="InterPro" id="IPR000569">
    <property type="entry name" value="HECT_dom"/>
</dbReference>
<name>A0ABD0R1W1_CIRMR</name>
<dbReference type="Gene3D" id="3.30.2410.10">
    <property type="entry name" value="Hect, E3 ligase catalytic domain"/>
    <property type="match status" value="1"/>
</dbReference>
<evidence type="ECO:0000259" key="4">
    <source>
        <dbReference type="PROSITE" id="PS50237"/>
    </source>
</evidence>
<evidence type="ECO:0000256" key="1">
    <source>
        <dbReference type="ARBA" id="ARBA00022679"/>
    </source>
</evidence>
<feature type="non-terminal residue" evidence="5">
    <location>
        <position position="1"/>
    </location>
</feature>
<proteinExistence type="predicted"/>
<dbReference type="PROSITE" id="PS50237">
    <property type="entry name" value="HECT"/>
    <property type="match status" value="1"/>
</dbReference>
<gene>
    <name evidence="5" type="ORF">M9458_010798</name>
</gene>
<evidence type="ECO:0000313" key="6">
    <source>
        <dbReference type="Proteomes" id="UP001529510"/>
    </source>
</evidence>
<keyword evidence="6" id="KW-1185">Reference proteome</keyword>
<protein>
    <recommendedName>
        <fullName evidence="4">HECT domain-containing protein</fullName>
    </recommendedName>
</protein>
<accession>A0ABD0R1W1</accession>
<feature type="active site" description="Glycyl thioester intermediate" evidence="3">
    <location>
        <position position="46"/>
    </location>
</feature>
<keyword evidence="2 3" id="KW-0833">Ubl conjugation pathway</keyword>
<dbReference type="GO" id="GO:0016740">
    <property type="term" value="F:transferase activity"/>
    <property type="evidence" value="ECO:0007669"/>
    <property type="project" value="UniProtKB-KW"/>
</dbReference>
<dbReference type="Pfam" id="PF00632">
    <property type="entry name" value="HECT"/>
    <property type="match status" value="1"/>
</dbReference>
<comment type="caution">
    <text evidence="5">The sequence shown here is derived from an EMBL/GenBank/DDBJ whole genome shotgun (WGS) entry which is preliminary data.</text>
</comment>
<keyword evidence="1" id="KW-0808">Transferase</keyword>
<sequence length="56" mass="6181">CDGITLEMIMEFATGASTVPPLGFPHHPQIEFLHQEGKMFPEANTCPVVLHLPIHT</sequence>
<reference evidence="5 6" key="1">
    <citation type="submission" date="2024-05" db="EMBL/GenBank/DDBJ databases">
        <title>Genome sequencing and assembly of Indian major carp, Cirrhinus mrigala (Hamilton, 1822).</title>
        <authorList>
            <person name="Mohindra V."/>
            <person name="Chowdhury L.M."/>
            <person name="Lal K."/>
            <person name="Jena J.K."/>
        </authorList>
    </citation>
    <scope>NUCLEOTIDE SEQUENCE [LARGE SCALE GENOMIC DNA]</scope>
    <source>
        <strain evidence="5">CM1030</strain>
        <tissue evidence="5">Blood</tissue>
    </source>
</reference>
<evidence type="ECO:0000256" key="2">
    <source>
        <dbReference type="ARBA" id="ARBA00022786"/>
    </source>
</evidence>
<feature type="domain" description="HECT" evidence="4">
    <location>
        <begin position="9"/>
        <end position="56"/>
    </location>
</feature>
<dbReference type="Proteomes" id="UP001529510">
    <property type="component" value="Unassembled WGS sequence"/>
</dbReference>
<dbReference type="EMBL" id="JAMKFB020000005">
    <property type="protein sequence ID" value="KAL0192502.1"/>
    <property type="molecule type" value="Genomic_DNA"/>
</dbReference>
<dbReference type="AlphaFoldDB" id="A0ABD0R1W1"/>
<organism evidence="5 6">
    <name type="scientific">Cirrhinus mrigala</name>
    <name type="common">Mrigala</name>
    <dbReference type="NCBI Taxonomy" id="683832"/>
    <lineage>
        <taxon>Eukaryota</taxon>
        <taxon>Metazoa</taxon>
        <taxon>Chordata</taxon>
        <taxon>Craniata</taxon>
        <taxon>Vertebrata</taxon>
        <taxon>Euteleostomi</taxon>
        <taxon>Actinopterygii</taxon>
        <taxon>Neopterygii</taxon>
        <taxon>Teleostei</taxon>
        <taxon>Ostariophysi</taxon>
        <taxon>Cypriniformes</taxon>
        <taxon>Cyprinidae</taxon>
        <taxon>Labeoninae</taxon>
        <taxon>Labeonini</taxon>
        <taxon>Cirrhinus</taxon>
    </lineage>
</organism>
<evidence type="ECO:0000256" key="3">
    <source>
        <dbReference type="PROSITE-ProRule" id="PRU00104"/>
    </source>
</evidence>
<dbReference type="InterPro" id="IPR035983">
    <property type="entry name" value="Hect_E3_ubiquitin_ligase"/>
</dbReference>
<feature type="non-terminal residue" evidence="5">
    <location>
        <position position="56"/>
    </location>
</feature>
<dbReference type="SUPFAM" id="SSF56204">
    <property type="entry name" value="Hect, E3 ligase catalytic domain"/>
    <property type="match status" value="1"/>
</dbReference>
<evidence type="ECO:0000313" key="5">
    <source>
        <dbReference type="EMBL" id="KAL0192502.1"/>
    </source>
</evidence>